<feature type="region of interest" description="Disordered" evidence="4">
    <location>
        <begin position="45"/>
        <end position="78"/>
    </location>
</feature>
<dbReference type="Proteomes" id="UP001447516">
    <property type="component" value="Unassembled WGS sequence"/>
</dbReference>
<keyword evidence="7" id="KW-1185">Reference proteome</keyword>
<evidence type="ECO:0000256" key="4">
    <source>
        <dbReference type="SAM" id="MobiDB-lite"/>
    </source>
</evidence>
<evidence type="ECO:0000313" key="7">
    <source>
        <dbReference type="Proteomes" id="UP001447516"/>
    </source>
</evidence>
<protein>
    <submittedName>
        <fullName evidence="6">Cellulose binding domain-containing protein</fullName>
    </submittedName>
</protein>
<gene>
    <name evidence="6" type="ORF">AAH991_19215</name>
</gene>
<dbReference type="InterPro" id="IPR008965">
    <property type="entry name" value="CBM2/CBM3_carb-bd_dom_sf"/>
</dbReference>
<reference evidence="6 7" key="1">
    <citation type="submission" date="2024-05" db="EMBL/GenBank/DDBJ databases">
        <title>Microbispora sp.ZYX-F-249.</title>
        <authorList>
            <person name="Xie H."/>
        </authorList>
    </citation>
    <scope>NUCLEOTIDE SEQUENCE [LARGE SCALE GENOMIC DNA]</scope>
    <source>
        <strain evidence="6 7">ZYX-F-249</strain>
    </source>
</reference>
<keyword evidence="1" id="KW-0119">Carbohydrate metabolism</keyword>
<dbReference type="SUPFAM" id="SSF49384">
    <property type="entry name" value="Carbohydrate-binding domain"/>
    <property type="match status" value="1"/>
</dbReference>
<dbReference type="SUPFAM" id="SSF49265">
    <property type="entry name" value="Fibronectin type III"/>
    <property type="match status" value="2"/>
</dbReference>
<evidence type="ECO:0000256" key="2">
    <source>
        <dbReference type="ARBA" id="ARBA00023295"/>
    </source>
</evidence>
<feature type="domain" description="CBM2" evidence="5">
    <location>
        <begin position="287"/>
        <end position="397"/>
    </location>
</feature>
<dbReference type="SMART" id="SM00637">
    <property type="entry name" value="CBD_II"/>
    <property type="match status" value="1"/>
</dbReference>
<proteinExistence type="predicted"/>
<keyword evidence="3" id="KW-0624">Polysaccharide degradation</keyword>
<feature type="compositionally biased region" description="Pro residues" evidence="4">
    <location>
        <begin position="62"/>
        <end position="78"/>
    </location>
</feature>
<dbReference type="Pfam" id="PF00553">
    <property type="entry name" value="CBM_2"/>
    <property type="match status" value="1"/>
</dbReference>
<dbReference type="InterPro" id="IPR003961">
    <property type="entry name" value="FN3_dom"/>
</dbReference>
<keyword evidence="2" id="KW-0378">Hydrolase</keyword>
<evidence type="ECO:0000313" key="6">
    <source>
        <dbReference type="EMBL" id="MEN3537250.1"/>
    </source>
</evidence>
<comment type="caution">
    <text evidence="6">The sequence shown here is derived from an EMBL/GenBank/DDBJ whole genome shotgun (WGS) entry which is preliminary data.</text>
</comment>
<dbReference type="PROSITE" id="PS51173">
    <property type="entry name" value="CBM2"/>
    <property type="match status" value="1"/>
</dbReference>
<dbReference type="Gene3D" id="2.60.40.290">
    <property type="match status" value="1"/>
</dbReference>
<dbReference type="EMBL" id="JBDJAW010000015">
    <property type="protein sequence ID" value="MEN3537250.1"/>
    <property type="molecule type" value="Genomic_DNA"/>
</dbReference>
<dbReference type="InterPro" id="IPR013783">
    <property type="entry name" value="Ig-like_fold"/>
</dbReference>
<feature type="region of interest" description="Disordered" evidence="4">
    <location>
        <begin position="156"/>
        <end position="182"/>
    </location>
</feature>
<feature type="compositionally biased region" description="Low complexity" evidence="4">
    <location>
        <begin position="156"/>
        <end position="180"/>
    </location>
</feature>
<accession>A0ABV0APP9</accession>
<dbReference type="InterPro" id="IPR036116">
    <property type="entry name" value="FN3_sf"/>
</dbReference>
<dbReference type="CDD" id="cd00063">
    <property type="entry name" value="FN3"/>
    <property type="match status" value="1"/>
</dbReference>
<keyword evidence="2" id="KW-0326">Glycosidase</keyword>
<evidence type="ECO:0000256" key="3">
    <source>
        <dbReference type="ARBA" id="ARBA00023326"/>
    </source>
</evidence>
<dbReference type="InterPro" id="IPR012291">
    <property type="entry name" value="CBM2_carb-bd_dom_sf"/>
</dbReference>
<dbReference type="RefSeq" id="WP_346227230.1">
    <property type="nucleotide sequence ID" value="NZ_JBDJAW010000015.1"/>
</dbReference>
<name>A0ABV0APP9_9ACTN</name>
<sequence length="397" mass="40752">MPRLSWPAAWAAAGAVAGALLGANIAAPPVLAGGAAQMHAARALYTTPPHPSPSPGSDVTPPTAPGDPRACPPPPPPSGSFQGVAGLCWTASSDAVGVAEYRVMMLTADGFIEVASTSRTTAVVTGLGGDRTYTFYVVARDVAGNVSPPSALVSAPALGAGPTPTPATGDTTPPTGPAGTQADCVPDFNGTSFCWTPSTDDVGVAGYDVYRRAGTGWTRAGRDLPGTARSFIEAGYSSVPGQQYTYFTPGNSYVYFVVAKDAAGNVSLPSDLVTSTVPADYPTHSASPSPPATCRVDYDTWTWPGGFAATVKITNIGSADIDGWELRFAFPEQGQELTSGYSATWSQSGRDVKAVNADWNARIKPGASVQMGFNGAHTGANPDPRSFTLNLRDCVVS</sequence>
<evidence type="ECO:0000256" key="1">
    <source>
        <dbReference type="ARBA" id="ARBA00023277"/>
    </source>
</evidence>
<organism evidence="6 7">
    <name type="scientific">Microbispora maris</name>
    <dbReference type="NCBI Taxonomy" id="3144104"/>
    <lineage>
        <taxon>Bacteria</taxon>
        <taxon>Bacillati</taxon>
        <taxon>Actinomycetota</taxon>
        <taxon>Actinomycetes</taxon>
        <taxon>Streptosporangiales</taxon>
        <taxon>Streptosporangiaceae</taxon>
        <taxon>Microbispora</taxon>
    </lineage>
</organism>
<dbReference type="Gene3D" id="2.60.40.10">
    <property type="entry name" value="Immunoglobulins"/>
    <property type="match status" value="2"/>
</dbReference>
<evidence type="ECO:0000259" key="5">
    <source>
        <dbReference type="PROSITE" id="PS51173"/>
    </source>
</evidence>
<dbReference type="InterPro" id="IPR001919">
    <property type="entry name" value="CBD2"/>
</dbReference>